<dbReference type="EMBL" id="LUUG01000112">
    <property type="protein sequence ID" value="OAH97936.1"/>
    <property type="molecule type" value="Genomic_DNA"/>
</dbReference>
<name>A0A177LWQ6_METMH</name>
<dbReference type="InterPro" id="IPR036388">
    <property type="entry name" value="WH-like_DNA-bd_sf"/>
</dbReference>
<dbReference type="Gene3D" id="1.25.40.10">
    <property type="entry name" value="Tetratricopeptide repeat domain"/>
    <property type="match status" value="1"/>
</dbReference>
<evidence type="ECO:0000313" key="2">
    <source>
        <dbReference type="Proteomes" id="UP000078090"/>
    </source>
</evidence>
<dbReference type="OrthoDB" id="9204495at2"/>
<evidence type="ECO:0000313" key="1">
    <source>
        <dbReference type="EMBL" id="OAH97936.1"/>
    </source>
</evidence>
<dbReference type="InterPro" id="IPR011990">
    <property type="entry name" value="TPR-like_helical_dom_sf"/>
</dbReference>
<proteinExistence type="predicted"/>
<sequence>MKVAAIYNPQEMQEDLFVERFVVRRDTLAELMQRIRETGPNQFFKHTIIQGLRGQGKTTLLRKLSICVRDDTELSPWLIPVLFREEEYSVTSLCRLWELVAEHLADQPEFETLPDQYEEAYQSPHYEKDCFSILGDALQQVDKSVLLLIDNLGEMLGKFELRDQQRLREILQTSRRIRIVGASAVILEQHYDQGKPFFQFFTMKTLNGLNREETHELLLGLGDAEQTAKMQDILHTRPGKVEALRRLTAGVPRTMILLFEIFLDDHGSALDDLEALLDRVTPLYKHRLDDLPAQQQAIIHTIALGWDAMSTKEIAAKTRLPSKQVSAQLSQLEKNRLIRRIPTSTKNHLYQLEERFFNIWCLMRLGRKNDKQRAIWLVKFLESWCDERELAERAERHMDALKGGKLAPRHALLWSQALAQSLCDFDLQQRVLDTTKEFVPQVAESLPESDFDLFKKASEAYKSGDWKSALKLIKVLADKGYPTAEYNVGIIYMQNGDMKLSESYFFKAAQKGYVDAIHNLSMVYYEDGKRPLEALELMRKSDQVEPSAQTKLPLSLLALWNEEFPEAFSAIDLAMTEFLSETDDLDAFLASPVAMLAAKGQTAFALKLFEDERYGHLNLKERLKPYYYAILQEIGESRRDDALRMGPELEQTVTEIRADIEGFRQQYRLPPAESSDAKAVKLPGP</sequence>
<protein>
    <submittedName>
        <fullName evidence="1">Uncharacterized protein</fullName>
    </submittedName>
</protein>
<dbReference type="RefSeq" id="WP_064010317.1">
    <property type="nucleotide sequence ID" value="NZ_LUUG01000112.1"/>
</dbReference>
<dbReference type="Gene3D" id="3.40.50.300">
    <property type="entry name" value="P-loop containing nucleotide triphosphate hydrolases"/>
    <property type="match status" value="1"/>
</dbReference>
<reference evidence="1 2" key="1">
    <citation type="submission" date="2016-03" db="EMBL/GenBank/DDBJ databases">
        <authorList>
            <person name="Ploux O."/>
        </authorList>
    </citation>
    <scope>NUCLEOTIDE SEQUENCE [LARGE SCALE GENOMIC DNA]</scope>
    <source>
        <strain evidence="1 2">R-45363</strain>
    </source>
</reference>
<dbReference type="SUPFAM" id="SSF46785">
    <property type="entry name" value="Winged helix' DNA-binding domain"/>
    <property type="match status" value="1"/>
</dbReference>
<dbReference type="AlphaFoldDB" id="A0A177LWQ6"/>
<dbReference type="SUPFAM" id="SSF52540">
    <property type="entry name" value="P-loop containing nucleoside triphosphate hydrolases"/>
    <property type="match status" value="1"/>
</dbReference>
<dbReference type="SUPFAM" id="SSF81901">
    <property type="entry name" value="HCP-like"/>
    <property type="match status" value="1"/>
</dbReference>
<dbReference type="Gene3D" id="1.10.10.10">
    <property type="entry name" value="Winged helix-like DNA-binding domain superfamily/Winged helix DNA-binding domain"/>
    <property type="match status" value="1"/>
</dbReference>
<dbReference type="InterPro" id="IPR036390">
    <property type="entry name" value="WH_DNA-bd_sf"/>
</dbReference>
<dbReference type="InterPro" id="IPR027417">
    <property type="entry name" value="P-loop_NTPase"/>
</dbReference>
<comment type="caution">
    <text evidence="1">The sequence shown here is derived from an EMBL/GenBank/DDBJ whole genome shotgun (WGS) entry which is preliminary data.</text>
</comment>
<accession>A0A177LWQ6</accession>
<gene>
    <name evidence="1" type="ORF">A1332_20870</name>
</gene>
<organism evidence="1 2">
    <name type="scientific">Methylomonas methanica</name>
    <dbReference type="NCBI Taxonomy" id="421"/>
    <lineage>
        <taxon>Bacteria</taxon>
        <taxon>Pseudomonadati</taxon>
        <taxon>Pseudomonadota</taxon>
        <taxon>Gammaproteobacteria</taxon>
        <taxon>Methylococcales</taxon>
        <taxon>Methylococcaceae</taxon>
        <taxon>Methylomonas</taxon>
    </lineage>
</organism>
<dbReference type="Proteomes" id="UP000078090">
    <property type="component" value="Unassembled WGS sequence"/>
</dbReference>